<dbReference type="RefSeq" id="WP_008416221.1">
    <property type="nucleotide sequence ID" value="NC_014297.1"/>
</dbReference>
<dbReference type="EMBL" id="CP002062">
    <property type="protein sequence ID" value="ADJ16193.1"/>
    <property type="molecule type" value="Genomic_DNA"/>
</dbReference>
<dbReference type="Proteomes" id="UP000000390">
    <property type="component" value="Chromosome"/>
</dbReference>
<reference evidence="3 5" key="2">
    <citation type="journal article" date="2014" name="PLoS Genet.">
        <title>Phylogenetically driven sequencing of extremely halophilic archaea reveals strategies for static and dynamic osmo-response.</title>
        <authorList>
            <person name="Becker E.A."/>
            <person name="Seitzer P.M."/>
            <person name="Tritt A."/>
            <person name="Larsen D."/>
            <person name="Krusor M."/>
            <person name="Yao A.I."/>
            <person name="Wu D."/>
            <person name="Madern D."/>
            <person name="Eisen J.A."/>
            <person name="Darling A.E."/>
            <person name="Facciotti M.T."/>
        </authorList>
    </citation>
    <scope>NUCLEOTIDE SEQUENCE [LARGE SCALE GENOMIC DNA]</scope>
    <source>
        <strain evidence="3">B3</strain>
        <strain evidence="5">DSM 18796 / CECT 7217 / JCM 14584 / KCTC 4019 / B3</strain>
    </source>
</reference>
<keyword evidence="5" id="KW-1185">Reference proteome</keyword>
<evidence type="ECO:0000313" key="3">
    <source>
        <dbReference type="EMBL" id="ELY37621.1"/>
    </source>
</evidence>
<dbReference type="GeneID" id="54763674"/>
<dbReference type="STRING" id="795797.HacjB3_14060"/>
<dbReference type="PATRIC" id="fig|795797.18.peg.2813"/>
<dbReference type="OrthoDB" id="382290at2157"/>
<dbReference type="EMBL" id="AOHV01000025">
    <property type="protein sequence ID" value="ELY37621.1"/>
    <property type="molecule type" value="Genomic_DNA"/>
</dbReference>
<evidence type="ECO:0000313" key="4">
    <source>
        <dbReference type="Proteomes" id="UP000000390"/>
    </source>
</evidence>
<evidence type="ECO:0000313" key="5">
    <source>
        <dbReference type="Proteomes" id="UP000011645"/>
    </source>
</evidence>
<dbReference type="Proteomes" id="UP000011645">
    <property type="component" value="Unassembled WGS sequence"/>
</dbReference>
<evidence type="ECO:0000256" key="1">
    <source>
        <dbReference type="SAM" id="Phobius"/>
    </source>
</evidence>
<dbReference type="AlphaFoldDB" id="D8J8E7"/>
<dbReference type="KEGG" id="hje:HacjB3_14060"/>
<reference evidence="2 4" key="1">
    <citation type="journal article" date="2010" name="J. Bacteriol.">
        <title>Complete genome sequence of Halalkalicoccus jeotgali B3(T), an extremely halophilic archaeon.</title>
        <authorList>
            <person name="Roh S.W."/>
            <person name="Nam Y.D."/>
            <person name="Nam S.H."/>
            <person name="Choi S.H."/>
            <person name="Park H.S."/>
            <person name="Bae J.W."/>
        </authorList>
    </citation>
    <scope>NUCLEOTIDE SEQUENCE [LARGE SCALE GENOMIC DNA]</scope>
    <source>
        <strain evidence="2">B3</strain>
        <strain evidence="4">DSM 18796 / CECT 7217 / JCM 14584 / KCTC 4019 / B3</strain>
    </source>
</reference>
<feature type="transmembrane region" description="Helical" evidence="1">
    <location>
        <begin position="13"/>
        <end position="34"/>
    </location>
</feature>
<proteinExistence type="predicted"/>
<keyword evidence="1" id="KW-1133">Transmembrane helix</keyword>
<keyword evidence="1" id="KW-0812">Transmembrane</keyword>
<name>D8J8E7_HALJB</name>
<gene>
    <name evidence="2" type="ordered locus">HacjB3_14060</name>
    <name evidence="3" type="ORF">C497_09278</name>
</gene>
<evidence type="ECO:0000313" key="2">
    <source>
        <dbReference type="EMBL" id="ADJ16193.1"/>
    </source>
</evidence>
<accession>D8J8E7</accession>
<protein>
    <submittedName>
        <fullName evidence="2">Uncharacterized protein</fullName>
    </submittedName>
</protein>
<organism evidence="2 4">
    <name type="scientific">Halalkalicoccus jeotgali (strain DSM 18796 / CECT 7217 / JCM 14584 / KCTC 4019 / B3)</name>
    <dbReference type="NCBI Taxonomy" id="795797"/>
    <lineage>
        <taxon>Archaea</taxon>
        <taxon>Methanobacteriati</taxon>
        <taxon>Methanobacteriota</taxon>
        <taxon>Stenosarchaea group</taxon>
        <taxon>Halobacteria</taxon>
        <taxon>Halobacteriales</taxon>
        <taxon>Halococcaceae</taxon>
        <taxon>Halalkalicoccus</taxon>
    </lineage>
</organism>
<keyword evidence="1" id="KW-0472">Membrane</keyword>
<sequence length="57" mass="6495">MLLFGPTPGGVEFTVILLTIFIFLAPVVLAIVAFKRYVGTDRERLSELEELRERVEE</sequence>
<dbReference type="HOGENOM" id="CLU_2985553_0_0_2"/>